<dbReference type="CDD" id="cd07067">
    <property type="entry name" value="HP_PGM_like"/>
    <property type="match status" value="1"/>
</dbReference>
<comment type="caution">
    <text evidence="1">The sequence shown here is derived from an EMBL/GenBank/DDBJ whole genome shotgun (WGS) entry which is preliminary data.</text>
</comment>
<protein>
    <submittedName>
        <fullName evidence="1">Histidine phosphatase family protein</fullName>
    </submittedName>
</protein>
<dbReference type="Gene3D" id="3.40.50.1240">
    <property type="entry name" value="Phosphoglycerate mutase-like"/>
    <property type="match status" value="1"/>
</dbReference>
<sequence>MPDFPDLWLMRHGETVWNRDGRLHGGLDAPLTALGKRQAGWQADLVCGCLSERFSSPQGRAIETARRVFGGQGFALDADLSEVGIGSFAGRLLDDLRREAPAAFEGPPLSWYDRCPGGEGLHALERRCRGFLERLDGPALIVTHGITLRMLRLLALGQSRERLAEGDMRQGVVYRISGGACAVLRHHEDPR</sequence>
<dbReference type="InterPro" id="IPR001345">
    <property type="entry name" value="PG/BPGM_mutase_AS"/>
</dbReference>
<keyword evidence="2" id="KW-1185">Reference proteome</keyword>
<dbReference type="InterPro" id="IPR050275">
    <property type="entry name" value="PGM_Phosphatase"/>
</dbReference>
<evidence type="ECO:0000313" key="2">
    <source>
        <dbReference type="Proteomes" id="UP001589795"/>
    </source>
</evidence>
<gene>
    <name evidence="1" type="ORF">ACFFIZ_19885</name>
</gene>
<dbReference type="EMBL" id="JBHLWQ010000192">
    <property type="protein sequence ID" value="MFC0202506.1"/>
    <property type="molecule type" value="Genomic_DNA"/>
</dbReference>
<dbReference type="PROSITE" id="PS00175">
    <property type="entry name" value="PG_MUTASE"/>
    <property type="match status" value="1"/>
</dbReference>
<dbReference type="PANTHER" id="PTHR48100">
    <property type="entry name" value="BROAD-SPECIFICITY PHOSPHATASE YOR283W-RELATED"/>
    <property type="match status" value="1"/>
</dbReference>
<evidence type="ECO:0000313" key="1">
    <source>
        <dbReference type="EMBL" id="MFC0202506.1"/>
    </source>
</evidence>
<dbReference type="InterPro" id="IPR029033">
    <property type="entry name" value="His_PPase_superfam"/>
</dbReference>
<name>A0ABV6CTC5_9RHOB</name>
<proteinExistence type="predicted"/>
<dbReference type="Proteomes" id="UP001589795">
    <property type="component" value="Unassembled WGS sequence"/>
</dbReference>
<accession>A0ABV6CTC5</accession>
<dbReference type="InterPro" id="IPR013078">
    <property type="entry name" value="His_Pase_superF_clade-1"/>
</dbReference>
<dbReference type="SUPFAM" id="SSF53254">
    <property type="entry name" value="Phosphoglycerate mutase-like"/>
    <property type="match status" value="1"/>
</dbReference>
<dbReference type="PANTHER" id="PTHR48100:SF59">
    <property type="entry name" value="ADENOSYLCOBALAMIN_ALPHA-RIBAZOLE PHOSPHATASE"/>
    <property type="match status" value="1"/>
</dbReference>
<reference evidence="1 2" key="1">
    <citation type="submission" date="2024-09" db="EMBL/GenBank/DDBJ databases">
        <authorList>
            <person name="Sun Q."/>
            <person name="Mori K."/>
        </authorList>
    </citation>
    <scope>NUCLEOTIDE SEQUENCE [LARGE SCALE GENOMIC DNA]</scope>
    <source>
        <strain evidence="1 2">CCM 7904</strain>
    </source>
</reference>
<organism evidence="1 2">
    <name type="scientific">Paracoccus rhizosphaerae</name>
    <dbReference type="NCBI Taxonomy" id="1133347"/>
    <lineage>
        <taxon>Bacteria</taxon>
        <taxon>Pseudomonadati</taxon>
        <taxon>Pseudomonadota</taxon>
        <taxon>Alphaproteobacteria</taxon>
        <taxon>Rhodobacterales</taxon>
        <taxon>Paracoccaceae</taxon>
        <taxon>Paracoccus</taxon>
    </lineage>
</organism>
<dbReference type="RefSeq" id="WP_265507063.1">
    <property type="nucleotide sequence ID" value="NZ_JAOTBE010000023.1"/>
</dbReference>
<dbReference type="PIRSF" id="PIRSF000709">
    <property type="entry name" value="6PFK_2-Ptase"/>
    <property type="match status" value="1"/>
</dbReference>
<dbReference type="SMART" id="SM00855">
    <property type="entry name" value="PGAM"/>
    <property type="match status" value="1"/>
</dbReference>
<dbReference type="Pfam" id="PF00300">
    <property type="entry name" value="His_Phos_1"/>
    <property type="match status" value="1"/>
</dbReference>